<organism evidence="1 2">
    <name type="scientific">Tetraparma gracilis</name>
    <dbReference type="NCBI Taxonomy" id="2962635"/>
    <lineage>
        <taxon>Eukaryota</taxon>
        <taxon>Sar</taxon>
        <taxon>Stramenopiles</taxon>
        <taxon>Ochrophyta</taxon>
        <taxon>Bolidophyceae</taxon>
        <taxon>Parmales</taxon>
        <taxon>Triparmaceae</taxon>
        <taxon>Tetraparma</taxon>
    </lineage>
</organism>
<protein>
    <submittedName>
        <fullName evidence="1">Uncharacterized protein</fullName>
    </submittedName>
</protein>
<gene>
    <name evidence="1" type="ORF">TeGR_g190</name>
</gene>
<sequence>MLAARLTPRMATAARPFHRPLPSARSFSSSPGSSLADRTVSFLAGFGACSLGCSFLLFDELRAANDKVFAKLSIKK</sequence>
<comment type="caution">
    <text evidence="1">The sequence shown here is derived from an EMBL/GenBank/DDBJ whole genome shotgun (WGS) entry which is preliminary data.</text>
</comment>
<dbReference type="Proteomes" id="UP001165060">
    <property type="component" value="Unassembled WGS sequence"/>
</dbReference>
<dbReference type="EMBL" id="BRYB01003544">
    <property type="protein sequence ID" value="GMI38523.1"/>
    <property type="molecule type" value="Genomic_DNA"/>
</dbReference>
<evidence type="ECO:0000313" key="2">
    <source>
        <dbReference type="Proteomes" id="UP001165060"/>
    </source>
</evidence>
<keyword evidence="2" id="KW-1185">Reference proteome</keyword>
<reference evidence="1 2" key="1">
    <citation type="journal article" date="2023" name="Commun. Biol.">
        <title>Genome analysis of Parmales, the sister group of diatoms, reveals the evolutionary specialization of diatoms from phago-mixotrophs to photoautotrophs.</title>
        <authorList>
            <person name="Ban H."/>
            <person name="Sato S."/>
            <person name="Yoshikawa S."/>
            <person name="Yamada K."/>
            <person name="Nakamura Y."/>
            <person name="Ichinomiya M."/>
            <person name="Sato N."/>
            <person name="Blanc-Mathieu R."/>
            <person name="Endo H."/>
            <person name="Kuwata A."/>
            <person name="Ogata H."/>
        </authorList>
    </citation>
    <scope>NUCLEOTIDE SEQUENCE [LARGE SCALE GENOMIC DNA]</scope>
</reference>
<proteinExistence type="predicted"/>
<accession>A0ABQ6N1Q0</accession>
<evidence type="ECO:0000313" key="1">
    <source>
        <dbReference type="EMBL" id="GMI38523.1"/>
    </source>
</evidence>
<name>A0ABQ6N1Q0_9STRA</name>